<dbReference type="Proteomes" id="UP000028493">
    <property type="component" value="Unassembled WGS sequence"/>
</dbReference>
<dbReference type="Pfam" id="PF08843">
    <property type="entry name" value="AbiEii"/>
    <property type="match status" value="1"/>
</dbReference>
<dbReference type="HOGENOM" id="CLU_058622_1_0_6"/>
<dbReference type="Gene3D" id="3.10.450.620">
    <property type="entry name" value="JHP933, nucleotidyltransferase-like core domain"/>
    <property type="match status" value="1"/>
</dbReference>
<evidence type="ECO:0000313" key="2">
    <source>
        <dbReference type="Proteomes" id="UP000028493"/>
    </source>
</evidence>
<comment type="caution">
    <text evidence="1">The sequence shown here is derived from an EMBL/GenBank/DDBJ whole genome shotgun (WGS) entry which is preliminary data.</text>
</comment>
<proteinExistence type="predicted"/>
<evidence type="ECO:0008006" key="3">
    <source>
        <dbReference type="Google" id="ProtNLM"/>
    </source>
</evidence>
<sequence length="305" mass="34618">MDKYSPYYRQVALLISALLVVASERCFALKGGTAINLFVRDFPRLSVDIDLVYVPLESRDVALANVRAALTRITGLLQQQVGVSAILQTNNHDEMRIIVSSQEAQIKIEVSPVARGTLYPSQDLDVAEAVEDEFGFATIQVVSMADLYGGKLCAALDRQHPRDLYDVKMLLETQGIDRHIFNGFITYLLSHPRPLSEVLNPRWKDISELYAHEFSGMTFDNVSLEELNVVPEFMISALKSQFTQQDFDFLMSFKSGEPDWQLVPESQIQHLPAVKWKLHNIGRIPEEKHIQALEKLERVLIDWMG</sequence>
<evidence type="ECO:0000313" key="1">
    <source>
        <dbReference type="EMBL" id="CDH24407.1"/>
    </source>
</evidence>
<dbReference type="EMBL" id="CBSZ010000195">
    <property type="protein sequence ID" value="CDH24407.1"/>
    <property type="molecule type" value="Genomic_DNA"/>
</dbReference>
<name>A0A077PUN8_XENBV</name>
<protein>
    <recommendedName>
        <fullName evidence="3">Ync</fullName>
    </recommendedName>
</protein>
<accession>A0A077PUN8</accession>
<dbReference type="RefSeq" id="WP_038196730.1">
    <property type="nucleotide sequence ID" value="NZ_CAWLXS010000266.1"/>
</dbReference>
<dbReference type="AlphaFoldDB" id="A0A077PUN8"/>
<dbReference type="InterPro" id="IPR014942">
    <property type="entry name" value="AbiEii"/>
</dbReference>
<reference evidence="1" key="1">
    <citation type="submission" date="2013-07" db="EMBL/GenBank/DDBJ databases">
        <title>Sub-species coevolution in mutualistic symbiosis.</title>
        <authorList>
            <person name="Murfin K."/>
            <person name="Klassen J."/>
            <person name="Lee M."/>
            <person name="Forst S."/>
            <person name="Stock P."/>
            <person name="Goodrich-Blair H."/>
        </authorList>
    </citation>
    <scope>NUCLEOTIDE SEQUENCE [LARGE SCALE GENOMIC DNA]</scope>
    <source>
        <strain evidence="1">Kraussei Becker Underwood</strain>
    </source>
</reference>
<gene>
    <name evidence="1" type="ORF">XBKB1_2740015</name>
</gene>
<organism evidence="1 2">
    <name type="scientific">Xenorhabdus bovienii str. kraussei Becker Underwood</name>
    <dbReference type="NCBI Taxonomy" id="1398204"/>
    <lineage>
        <taxon>Bacteria</taxon>
        <taxon>Pseudomonadati</taxon>
        <taxon>Pseudomonadota</taxon>
        <taxon>Gammaproteobacteria</taxon>
        <taxon>Enterobacterales</taxon>
        <taxon>Morganellaceae</taxon>
        <taxon>Xenorhabdus</taxon>
    </lineage>
</organism>